<dbReference type="SMART" id="SM00490">
    <property type="entry name" value="HELICc"/>
    <property type="match status" value="1"/>
</dbReference>
<dbReference type="InterPro" id="IPR027417">
    <property type="entry name" value="P-loop_NTPase"/>
</dbReference>
<dbReference type="SUPFAM" id="SSF52540">
    <property type="entry name" value="P-loop containing nucleoside triphosphate hydrolases"/>
    <property type="match status" value="2"/>
</dbReference>
<organism evidence="19 20">
    <name type="scientific">Clydaea vesicula</name>
    <dbReference type="NCBI Taxonomy" id="447962"/>
    <lineage>
        <taxon>Eukaryota</taxon>
        <taxon>Fungi</taxon>
        <taxon>Fungi incertae sedis</taxon>
        <taxon>Chytridiomycota</taxon>
        <taxon>Chytridiomycota incertae sedis</taxon>
        <taxon>Chytridiomycetes</taxon>
        <taxon>Lobulomycetales</taxon>
        <taxon>Lobulomycetaceae</taxon>
        <taxon>Clydaea</taxon>
    </lineage>
</organism>
<protein>
    <recommendedName>
        <fullName evidence="10">ATP-dependent RNA helicase eIF4A</fullName>
        <ecNumber evidence="1">3.6.4.13</ecNumber>
    </recommendedName>
    <alternativeName>
        <fullName evidence="12">Eukaryotic initiation factor 4A</fullName>
    </alternativeName>
</protein>
<evidence type="ECO:0000256" key="5">
    <source>
        <dbReference type="ARBA" id="ARBA00022806"/>
    </source>
</evidence>
<feature type="region of interest" description="Disordered" evidence="15">
    <location>
        <begin position="832"/>
        <end position="854"/>
    </location>
</feature>
<dbReference type="PROSITE" id="PS00039">
    <property type="entry name" value="DEAD_ATP_HELICASE"/>
    <property type="match status" value="1"/>
</dbReference>
<dbReference type="Pfam" id="PF00271">
    <property type="entry name" value="Helicase_C"/>
    <property type="match status" value="1"/>
</dbReference>
<keyword evidence="3" id="KW-0547">Nucleotide-binding</keyword>
<proteinExistence type="inferred from homology"/>
<dbReference type="InterPro" id="IPR001650">
    <property type="entry name" value="Helicase_C-like"/>
</dbReference>
<dbReference type="InterPro" id="IPR011545">
    <property type="entry name" value="DEAD/DEAH_box_helicase_dom"/>
</dbReference>
<evidence type="ECO:0000256" key="12">
    <source>
        <dbReference type="ARBA" id="ARBA00032223"/>
    </source>
</evidence>
<name>A0AAD5XUA7_9FUNG</name>
<dbReference type="CDD" id="cd18046">
    <property type="entry name" value="DEADc_EIF4AII_EIF4AI_DDX2"/>
    <property type="match status" value="1"/>
</dbReference>
<dbReference type="GO" id="GO:0005524">
    <property type="term" value="F:ATP binding"/>
    <property type="evidence" value="ECO:0007669"/>
    <property type="project" value="UniProtKB-KW"/>
</dbReference>
<reference evidence="19" key="1">
    <citation type="submission" date="2020-05" db="EMBL/GenBank/DDBJ databases">
        <title>Phylogenomic resolution of chytrid fungi.</title>
        <authorList>
            <person name="Stajich J.E."/>
            <person name="Amses K."/>
            <person name="Simmons R."/>
            <person name="Seto K."/>
            <person name="Myers J."/>
            <person name="Bonds A."/>
            <person name="Quandt C.A."/>
            <person name="Barry K."/>
            <person name="Liu P."/>
            <person name="Grigoriev I."/>
            <person name="Longcore J.E."/>
            <person name="James T.Y."/>
        </authorList>
    </citation>
    <scope>NUCLEOTIDE SEQUENCE</scope>
    <source>
        <strain evidence="19">JEL0476</strain>
    </source>
</reference>
<dbReference type="PANTHER" id="PTHR47958">
    <property type="entry name" value="ATP-DEPENDENT RNA HELICASE DBP3"/>
    <property type="match status" value="1"/>
</dbReference>
<keyword evidence="5" id="KW-0347">Helicase</keyword>
<dbReference type="InterPro" id="IPR022210">
    <property type="entry name" value="TF_GCR1-like"/>
</dbReference>
<dbReference type="PROSITE" id="PS51194">
    <property type="entry name" value="HELICASE_CTER"/>
    <property type="match status" value="1"/>
</dbReference>
<dbReference type="GO" id="GO:0003723">
    <property type="term" value="F:RNA binding"/>
    <property type="evidence" value="ECO:0007669"/>
    <property type="project" value="UniProtKB-KW"/>
</dbReference>
<evidence type="ECO:0000256" key="4">
    <source>
        <dbReference type="ARBA" id="ARBA00022801"/>
    </source>
</evidence>
<keyword evidence="4" id="KW-0378">Hydrolase</keyword>
<dbReference type="Proteomes" id="UP001211065">
    <property type="component" value="Unassembled WGS sequence"/>
</dbReference>
<dbReference type="FunFam" id="3.40.50.300:FF:000089">
    <property type="entry name" value="Eukaryotic initiation factor 4A-II"/>
    <property type="match status" value="1"/>
</dbReference>
<dbReference type="PROSITE" id="PS51192">
    <property type="entry name" value="HELICASE_ATP_BIND_1"/>
    <property type="match status" value="1"/>
</dbReference>
<dbReference type="GO" id="GO:0003743">
    <property type="term" value="F:translation initiation factor activity"/>
    <property type="evidence" value="ECO:0007669"/>
    <property type="project" value="UniProtKB-KW"/>
</dbReference>
<evidence type="ECO:0000313" key="20">
    <source>
        <dbReference type="Proteomes" id="UP001211065"/>
    </source>
</evidence>
<feature type="region of interest" description="Disordered" evidence="15">
    <location>
        <begin position="564"/>
        <end position="583"/>
    </location>
</feature>
<evidence type="ECO:0000259" key="16">
    <source>
        <dbReference type="PROSITE" id="PS51192"/>
    </source>
</evidence>
<sequence length="854" mass="97067">MRSNWDQVVEKFDDLKLHQDLLRGIYAYGFERPSVIQARAIAPVLAGHDVIAQAQSGTGKTATFSISILQTISIELREIQALVLAPTRELAQQIQKVIIALGDFLNVDCHASIGGVNTRDDARKLESGPHVVVGTPGRVFDMIYNRRAFRTNELKMFVLDEADEMLSRGFKDQIYEIFRLLPTTTQVVLLSATMPVDVLEVTKKFMRNPIRILVKKDELTLEGIKQFFVGVDKEEWKFETLCDLYETVTIAQAVIFCNTRRKVDWLTEKLLSRDFTVSAMHGEMTQEEREQIMREFRSGSSRILISTDLLARGIDVQQVSIVINYDLPLNKENYIHRIGRGGRFGRKGVSINFITAEDQRMMREIEEFYNTQEETSKLNEKIASLQNDLKHFSQQISYVPLIDSVTKAVSDASAVASKTFFESLEKIFFHFDNKSLNGKKTTNIKQQQQHTPQSASNSMASTPPNQNFLAANQYRNSKNTYSHSPQTSHQISSNLAQNNLQTGMRKEISMASNGAPSTGQTPQGLPNASSHRYSSPPQLVQQPRFTNAQTNGMKANTTISSVKQNVRPPQQAAPSSSPPFLQQPVKNSELLQKNLHQQQQQSIRVIAQDPNSNEQAQHRAQYYKNSQNQVSNANQSGHFLQSVNKPNTQIITESQQNMITSKSEESKEDNRVFSEDKKFRKLIPPGAETFTLDRSLKTVREVWNEYINGVNGNFSLKKMEDLKMSGVYNWRSSNTINRSFLRSRKNILEFILSSTRSNFVNTGEIDEIENERNRLNVENCLKLLDEKMLKNPTINSLNKLNAFLKDAGDVKDRSIEEMFECLERIGFSANNEEEENVSQNVSDFDERNDLPEET</sequence>
<dbReference type="InterPro" id="IPR000629">
    <property type="entry name" value="RNA-helicase_DEAD-box_CS"/>
</dbReference>
<evidence type="ECO:0000256" key="11">
    <source>
        <dbReference type="ARBA" id="ARBA00024769"/>
    </source>
</evidence>
<feature type="region of interest" description="Disordered" evidence="15">
    <location>
        <begin position="510"/>
        <end position="539"/>
    </location>
</feature>
<dbReference type="GO" id="GO:0016787">
    <property type="term" value="F:hydrolase activity"/>
    <property type="evidence" value="ECO:0007669"/>
    <property type="project" value="UniProtKB-KW"/>
</dbReference>
<evidence type="ECO:0000256" key="13">
    <source>
        <dbReference type="ARBA" id="ARBA00047984"/>
    </source>
</evidence>
<dbReference type="InterPro" id="IPR044728">
    <property type="entry name" value="EIF4A_DEADc"/>
</dbReference>
<comment type="catalytic activity">
    <reaction evidence="13">
        <text>ATP + H2O = ADP + phosphate + H(+)</text>
        <dbReference type="Rhea" id="RHEA:13065"/>
        <dbReference type="ChEBI" id="CHEBI:15377"/>
        <dbReference type="ChEBI" id="CHEBI:15378"/>
        <dbReference type="ChEBI" id="CHEBI:30616"/>
        <dbReference type="ChEBI" id="CHEBI:43474"/>
        <dbReference type="ChEBI" id="CHEBI:456216"/>
        <dbReference type="EC" id="3.6.4.13"/>
    </reaction>
</comment>
<evidence type="ECO:0000256" key="6">
    <source>
        <dbReference type="ARBA" id="ARBA00022840"/>
    </source>
</evidence>
<feature type="domain" description="Helicase ATP-binding" evidence="16">
    <location>
        <begin position="41"/>
        <end position="212"/>
    </location>
</feature>
<dbReference type="GO" id="GO:0003724">
    <property type="term" value="F:RNA helicase activity"/>
    <property type="evidence" value="ECO:0007669"/>
    <property type="project" value="UniProtKB-EC"/>
</dbReference>
<feature type="domain" description="DEAD-box RNA helicase Q" evidence="18">
    <location>
        <begin position="10"/>
        <end position="38"/>
    </location>
</feature>
<gene>
    <name evidence="19" type="primary">TIF1_1</name>
    <name evidence="19" type="ORF">HK099_006494</name>
</gene>
<feature type="domain" description="Helicase C-terminal" evidence="17">
    <location>
        <begin position="240"/>
        <end position="384"/>
    </location>
</feature>
<evidence type="ECO:0000256" key="3">
    <source>
        <dbReference type="ARBA" id="ARBA00022741"/>
    </source>
</evidence>
<evidence type="ECO:0000256" key="2">
    <source>
        <dbReference type="ARBA" id="ARBA00022540"/>
    </source>
</evidence>
<accession>A0AAD5XUA7</accession>
<dbReference type="Pfam" id="PF12550">
    <property type="entry name" value="GCR1_C"/>
    <property type="match status" value="1"/>
</dbReference>
<feature type="region of interest" description="Disordered" evidence="15">
    <location>
        <begin position="441"/>
        <end position="467"/>
    </location>
</feature>
<feature type="non-terminal residue" evidence="19">
    <location>
        <position position="854"/>
    </location>
</feature>
<dbReference type="InterPro" id="IPR014014">
    <property type="entry name" value="RNA_helicase_DEAD_Q_motif"/>
</dbReference>
<evidence type="ECO:0000256" key="15">
    <source>
        <dbReference type="SAM" id="MobiDB-lite"/>
    </source>
</evidence>
<evidence type="ECO:0000259" key="18">
    <source>
        <dbReference type="PROSITE" id="PS51195"/>
    </source>
</evidence>
<keyword evidence="7" id="KW-0694">RNA-binding</keyword>
<feature type="short sequence motif" description="Q motif" evidence="14">
    <location>
        <begin position="10"/>
        <end position="38"/>
    </location>
</feature>
<evidence type="ECO:0000259" key="17">
    <source>
        <dbReference type="PROSITE" id="PS51194"/>
    </source>
</evidence>
<dbReference type="EMBL" id="JADGJW010000563">
    <property type="protein sequence ID" value="KAJ3215163.1"/>
    <property type="molecule type" value="Genomic_DNA"/>
</dbReference>
<feature type="compositionally biased region" description="Low complexity" evidence="15">
    <location>
        <begin position="568"/>
        <end position="583"/>
    </location>
</feature>
<evidence type="ECO:0000256" key="9">
    <source>
        <dbReference type="ARBA" id="ARBA00024352"/>
    </source>
</evidence>
<keyword evidence="8" id="KW-0648">Protein biosynthesis</keyword>
<dbReference type="EC" id="3.6.4.13" evidence="1"/>
<keyword evidence="20" id="KW-1185">Reference proteome</keyword>
<evidence type="ECO:0000313" key="19">
    <source>
        <dbReference type="EMBL" id="KAJ3215163.1"/>
    </source>
</evidence>
<dbReference type="PROSITE" id="PS51195">
    <property type="entry name" value="Q_MOTIF"/>
    <property type="match status" value="1"/>
</dbReference>
<dbReference type="CDD" id="cd18787">
    <property type="entry name" value="SF2_C_DEAD"/>
    <property type="match status" value="1"/>
</dbReference>
<keyword evidence="6" id="KW-0067">ATP-binding</keyword>
<dbReference type="AlphaFoldDB" id="A0AAD5XUA7"/>
<evidence type="ECO:0000256" key="14">
    <source>
        <dbReference type="PROSITE-ProRule" id="PRU00552"/>
    </source>
</evidence>
<dbReference type="InterPro" id="IPR014001">
    <property type="entry name" value="Helicase_ATP-bd"/>
</dbReference>
<feature type="compositionally biased region" description="Basic and acidic residues" evidence="15">
    <location>
        <begin position="844"/>
        <end position="854"/>
    </location>
</feature>
<comment type="function">
    <text evidence="11">ATP-dependent RNA helicase which is a subunit of the eIF4F complex involved in cap recognition and is required for mRNA binding to ribosome. In the current model of translation initiation, eIF4A unwinds RNA secondary structures in the 5'-UTR of mRNAs which is necessary to allow efficient binding of the small ribosomal subunit, and subsequent scanning for the initiator codon.</text>
</comment>
<evidence type="ECO:0000256" key="1">
    <source>
        <dbReference type="ARBA" id="ARBA00012552"/>
    </source>
</evidence>
<dbReference type="FunFam" id="3.40.50.300:FF:000031">
    <property type="entry name" value="Eukaryotic initiation factor 4A-III"/>
    <property type="match status" value="1"/>
</dbReference>
<dbReference type="Pfam" id="PF00270">
    <property type="entry name" value="DEAD"/>
    <property type="match status" value="1"/>
</dbReference>
<dbReference type="SMART" id="SM00487">
    <property type="entry name" value="DEXDc"/>
    <property type="match status" value="1"/>
</dbReference>
<evidence type="ECO:0000256" key="7">
    <source>
        <dbReference type="ARBA" id="ARBA00022884"/>
    </source>
</evidence>
<dbReference type="Gene3D" id="3.40.50.300">
    <property type="entry name" value="P-loop containing nucleotide triphosphate hydrolases"/>
    <property type="match status" value="2"/>
</dbReference>
<comment type="caution">
    <text evidence="19">The sequence shown here is derived from an EMBL/GenBank/DDBJ whole genome shotgun (WGS) entry which is preliminary data.</text>
</comment>
<comment type="similarity">
    <text evidence="9">Belongs to the DEAD box helicase family. eIF4A subfamily.</text>
</comment>
<evidence type="ECO:0000256" key="10">
    <source>
        <dbReference type="ARBA" id="ARBA00024412"/>
    </source>
</evidence>
<evidence type="ECO:0000256" key="8">
    <source>
        <dbReference type="ARBA" id="ARBA00022917"/>
    </source>
</evidence>
<keyword evidence="2 19" id="KW-0396">Initiation factor</keyword>